<evidence type="ECO:0000313" key="3">
    <source>
        <dbReference type="EMBL" id="GIY17896.1"/>
    </source>
</evidence>
<dbReference type="CDD" id="cd22677">
    <property type="entry name" value="FHA_Kanadaptin"/>
    <property type="match status" value="1"/>
</dbReference>
<dbReference type="AlphaFoldDB" id="A0AAV4RA63"/>
<evidence type="ECO:0000256" key="1">
    <source>
        <dbReference type="SAM" id="MobiDB-lite"/>
    </source>
</evidence>
<dbReference type="SUPFAM" id="SSF49879">
    <property type="entry name" value="SMAD/FHA domain"/>
    <property type="match status" value="1"/>
</dbReference>
<feature type="domain" description="FHA" evidence="2">
    <location>
        <begin position="86"/>
        <end position="141"/>
    </location>
</feature>
<evidence type="ECO:0000259" key="2">
    <source>
        <dbReference type="PROSITE" id="PS50006"/>
    </source>
</evidence>
<name>A0AAV4RA63_9ARAC</name>
<gene>
    <name evidence="3" type="primary">SLC4A1AP</name>
    <name evidence="3" type="ORF">CDAR_113311</name>
</gene>
<dbReference type="Pfam" id="PF03368">
    <property type="entry name" value="Dicer_dimer"/>
    <property type="match status" value="1"/>
</dbReference>
<keyword evidence="4" id="KW-1185">Reference proteome</keyword>
<organism evidence="3 4">
    <name type="scientific">Caerostris darwini</name>
    <dbReference type="NCBI Taxonomy" id="1538125"/>
    <lineage>
        <taxon>Eukaryota</taxon>
        <taxon>Metazoa</taxon>
        <taxon>Ecdysozoa</taxon>
        <taxon>Arthropoda</taxon>
        <taxon>Chelicerata</taxon>
        <taxon>Arachnida</taxon>
        <taxon>Araneae</taxon>
        <taxon>Araneomorphae</taxon>
        <taxon>Entelegynae</taxon>
        <taxon>Araneoidea</taxon>
        <taxon>Araneidae</taxon>
        <taxon>Caerostris</taxon>
    </lineage>
</organism>
<accession>A0AAV4RA63</accession>
<feature type="region of interest" description="Disordered" evidence="1">
    <location>
        <begin position="545"/>
        <end position="585"/>
    </location>
</feature>
<evidence type="ECO:0000313" key="4">
    <source>
        <dbReference type="Proteomes" id="UP001054837"/>
    </source>
</evidence>
<dbReference type="InterPro" id="IPR008984">
    <property type="entry name" value="SMAD_FHA_dom_sf"/>
</dbReference>
<dbReference type="Proteomes" id="UP001054837">
    <property type="component" value="Unassembled WGS sequence"/>
</dbReference>
<dbReference type="InterPro" id="IPR050923">
    <property type="entry name" value="Cell_Proc_Reg/RNA_Proc"/>
</dbReference>
<sequence length="619" mass="71148">MSEVQNSTDLFKVPCFDLKNDEVATKEENVKLKTDNIIKKKDTKAINVPLPYKEPEWSGLPPFNYNLEIIKNGTIVSTLPIKKSLIVFGRLELCDVVFEHPSVSRYHAVIQYCSGDDSHPKGFYLYDLGSTHGTFLNKSRITSKVYYKLKVGYMLKFGGSTRLHIFQGPDEEEEKVETKAVDDKLKEEGCNWGMDDDAEENEEDRGINPFALSVNEDLDLDDPKKTLRSWFEREGFEVEYNVEEKAFRTFSCSVQLPVDTPSGDFLKVETTVTGKKKEAMVACALEACRTLDHMGLLRQSHQESRQRKKKKWEENDYYDSDEDTFYDRTGEIEKRREMRKRLVKRGEVENFQSLENKLNILVSEIEEINKKLMPYNIKGLQCVTDNSEDSLESYMSSLSQSMNVSMDKFEKRKLKLRLTEAEKEKVHLEKMLNVARPAKLPSIVKHPGIIGKRLKSKLQLPLKKPKAESQVNKEEIEIIKEVESSSENETTEKHQSEAEAQINQIKEADSYVESKRYGLLLNVKNETEKMEENKILPKDTVSLNSDVSSSLSNTVDKNKESNDEKMDFEVSSTTEKKNYSKKAKKGVDVYEKDNDYCTWTPPVNQSGDGMTHLNAKYGY</sequence>
<dbReference type="GO" id="GO:0016891">
    <property type="term" value="F:RNA endonuclease activity producing 5'-phosphomonoesters, hydrolytic mechanism"/>
    <property type="evidence" value="ECO:0007669"/>
    <property type="project" value="InterPro"/>
</dbReference>
<comment type="caution">
    <text evidence="3">The sequence shown here is derived from an EMBL/GenBank/DDBJ whole genome shotgun (WGS) entry which is preliminary data.</text>
</comment>
<dbReference type="SMART" id="SM00240">
    <property type="entry name" value="FHA"/>
    <property type="match status" value="1"/>
</dbReference>
<protein>
    <submittedName>
        <fullName evidence="3">Kanadaptin</fullName>
    </submittedName>
</protein>
<dbReference type="PANTHER" id="PTHR23308">
    <property type="entry name" value="NUCLEAR INHIBITOR OF PROTEIN PHOSPHATASE-1"/>
    <property type="match status" value="1"/>
</dbReference>
<dbReference type="Gene3D" id="3.30.160.20">
    <property type="match status" value="1"/>
</dbReference>
<dbReference type="Pfam" id="PF00498">
    <property type="entry name" value="FHA"/>
    <property type="match status" value="1"/>
</dbReference>
<proteinExistence type="predicted"/>
<dbReference type="EMBL" id="BPLQ01005848">
    <property type="protein sequence ID" value="GIY17896.1"/>
    <property type="molecule type" value="Genomic_DNA"/>
</dbReference>
<dbReference type="Gene3D" id="2.60.200.20">
    <property type="match status" value="1"/>
</dbReference>
<dbReference type="CDD" id="cd19856">
    <property type="entry name" value="DSRM_Kanadaptin"/>
    <property type="match status" value="1"/>
</dbReference>
<dbReference type="InterPro" id="IPR000253">
    <property type="entry name" value="FHA_dom"/>
</dbReference>
<feature type="compositionally biased region" description="Low complexity" evidence="1">
    <location>
        <begin position="545"/>
        <end position="555"/>
    </location>
</feature>
<feature type="region of interest" description="Disordered" evidence="1">
    <location>
        <begin position="480"/>
        <end position="499"/>
    </location>
</feature>
<dbReference type="PROSITE" id="PS50006">
    <property type="entry name" value="FHA_DOMAIN"/>
    <property type="match status" value="1"/>
</dbReference>
<reference evidence="3 4" key="1">
    <citation type="submission" date="2021-06" db="EMBL/GenBank/DDBJ databases">
        <title>Caerostris darwini draft genome.</title>
        <authorList>
            <person name="Kono N."/>
            <person name="Arakawa K."/>
        </authorList>
    </citation>
    <scope>NUCLEOTIDE SEQUENCE [LARGE SCALE GENOMIC DNA]</scope>
</reference>
<dbReference type="InterPro" id="IPR005034">
    <property type="entry name" value="Dicer_dimerisation"/>
</dbReference>
<feature type="compositionally biased region" description="Basic and acidic residues" evidence="1">
    <location>
        <begin position="556"/>
        <end position="578"/>
    </location>
</feature>